<feature type="transmembrane region" description="Helical" evidence="1">
    <location>
        <begin position="209"/>
        <end position="232"/>
    </location>
</feature>
<evidence type="ECO:0000256" key="2">
    <source>
        <dbReference type="SAM" id="SignalP"/>
    </source>
</evidence>
<sequence length="418" mass="45934">MKNAFSFSLVLLFLLHSTRADFWDDFANNLATDLAPFLALFGEQLTKQYLSESLFPIDYFIFAMAPIGILTALVSAVRVCGSPSLRAFVGRAQEGESAAEAELCSSTSRDVCELYNNGGIARVLGSPNILEAIHVPDSTPGKIHSSDPTAGLYTFEEYLRKFPQGSWQEPGASTDMEKKQNESYKSFALKPNLSLNVGIKNRSTVWTSVAAYIGVLLQAFVCVFAALVTFYFRWPKDGKLAPSYAFPMTLFGTLAVCSGVYLCAYLIGSRTRERHFIRKTPKDQSSNGHLIWIQPGGQIIGDQTFDAFAFSDHDNPCKDYTTSWKRSVSASQSPGKCAQDELLLWSAIGTTIVGFVAQFVGLRGMHSTVSLMQLGAIVVMSGIRALLHTQRLEKDDNAFTSCLDLVRGNELDWVALSL</sequence>
<reference evidence="3" key="1">
    <citation type="journal article" date="2020" name="Stud. Mycol.">
        <title>101 Dothideomycetes genomes: a test case for predicting lifestyles and emergence of pathogens.</title>
        <authorList>
            <person name="Haridas S."/>
            <person name="Albert R."/>
            <person name="Binder M."/>
            <person name="Bloem J."/>
            <person name="Labutti K."/>
            <person name="Salamov A."/>
            <person name="Andreopoulos B."/>
            <person name="Baker S."/>
            <person name="Barry K."/>
            <person name="Bills G."/>
            <person name="Bluhm B."/>
            <person name="Cannon C."/>
            <person name="Castanera R."/>
            <person name="Culley D."/>
            <person name="Daum C."/>
            <person name="Ezra D."/>
            <person name="Gonzalez J."/>
            <person name="Henrissat B."/>
            <person name="Kuo A."/>
            <person name="Liang C."/>
            <person name="Lipzen A."/>
            <person name="Lutzoni F."/>
            <person name="Magnuson J."/>
            <person name="Mondo S."/>
            <person name="Nolan M."/>
            <person name="Ohm R."/>
            <person name="Pangilinan J."/>
            <person name="Park H.-J."/>
            <person name="Ramirez L."/>
            <person name="Alfaro M."/>
            <person name="Sun H."/>
            <person name="Tritt A."/>
            <person name="Yoshinaga Y."/>
            <person name="Zwiers L.-H."/>
            <person name="Turgeon B."/>
            <person name="Goodwin S."/>
            <person name="Spatafora J."/>
            <person name="Crous P."/>
            <person name="Grigoriev I."/>
        </authorList>
    </citation>
    <scope>NUCLEOTIDE SEQUENCE</scope>
    <source>
        <strain evidence="3">Tuck. ex Michener</strain>
    </source>
</reference>
<feature type="transmembrane region" description="Helical" evidence="1">
    <location>
        <begin position="244"/>
        <end position="268"/>
    </location>
</feature>
<keyword evidence="1" id="KW-0472">Membrane</keyword>
<feature type="signal peptide" evidence="2">
    <location>
        <begin position="1"/>
        <end position="20"/>
    </location>
</feature>
<dbReference type="EMBL" id="ML991791">
    <property type="protein sequence ID" value="KAF2235411.1"/>
    <property type="molecule type" value="Genomic_DNA"/>
</dbReference>
<feature type="transmembrane region" description="Helical" evidence="1">
    <location>
        <begin position="342"/>
        <end position="362"/>
    </location>
</feature>
<keyword evidence="1" id="KW-0812">Transmembrane</keyword>
<dbReference type="OrthoDB" id="194358at2759"/>
<feature type="chain" id="PRO_5025339666" evidence="2">
    <location>
        <begin position="21"/>
        <end position="418"/>
    </location>
</feature>
<evidence type="ECO:0000313" key="3">
    <source>
        <dbReference type="EMBL" id="KAF2235411.1"/>
    </source>
</evidence>
<accession>A0A6A6HC36</accession>
<feature type="transmembrane region" description="Helical" evidence="1">
    <location>
        <begin position="59"/>
        <end position="81"/>
    </location>
</feature>
<dbReference type="Proteomes" id="UP000800092">
    <property type="component" value="Unassembled WGS sequence"/>
</dbReference>
<keyword evidence="2" id="KW-0732">Signal</keyword>
<keyword evidence="4" id="KW-1185">Reference proteome</keyword>
<feature type="transmembrane region" description="Helical" evidence="1">
    <location>
        <begin position="368"/>
        <end position="387"/>
    </location>
</feature>
<dbReference type="AlphaFoldDB" id="A0A6A6HC36"/>
<feature type="non-terminal residue" evidence="3">
    <location>
        <position position="418"/>
    </location>
</feature>
<gene>
    <name evidence="3" type="ORF">EV356DRAFT_422971</name>
</gene>
<keyword evidence="1" id="KW-1133">Transmembrane helix</keyword>
<evidence type="ECO:0000256" key="1">
    <source>
        <dbReference type="SAM" id="Phobius"/>
    </source>
</evidence>
<organism evidence="3 4">
    <name type="scientific">Viridothelium virens</name>
    <name type="common">Speckled blister lichen</name>
    <name type="synonym">Trypethelium virens</name>
    <dbReference type="NCBI Taxonomy" id="1048519"/>
    <lineage>
        <taxon>Eukaryota</taxon>
        <taxon>Fungi</taxon>
        <taxon>Dikarya</taxon>
        <taxon>Ascomycota</taxon>
        <taxon>Pezizomycotina</taxon>
        <taxon>Dothideomycetes</taxon>
        <taxon>Dothideomycetes incertae sedis</taxon>
        <taxon>Trypetheliales</taxon>
        <taxon>Trypetheliaceae</taxon>
        <taxon>Viridothelium</taxon>
    </lineage>
</organism>
<evidence type="ECO:0000313" key="4">
    <source>
        <dbReference type="Proteomes" id="UP000800092"/>
    </source>
</evidence>
<name>A0A6A6HC36_VIRVR</name>
<proteinExistence type="predicted"/>
<protein>
    <submittedName>
        <fullName evidence="3">Uncharacterized protein</fullName>
    </submittedName>
</protein>